<dbReference type="InterPro" id="IPR002480">
    <property type="entry name" value="DAHP_synth_2"/>
</dbReference>
<dbReference type="PANTHER" id="PTHR21337">
    <property type="entry name" value="PHOSPHO-2-DEHYDRO-3-DEOXYHEPTONATE ALDOLASE 1, 2"/>
    <property type="match status" value="1"/>
</dbReference>
<dbReference type="SUPFAM" id="SSF51569">
    <property type="entry name" value="Aldolase"/>
    <property type="match status" value="1"/>
</dbReference>
<proteinExistence type="inferred from homology"/>
<evidence type="ECO:0000256" key="2">
    <source>
        <dbReference type="ARBA" id="ARBA00022679"/>
    </source>
</evidence>
<dbReference type="RefSeq" id="WP_343963686.1">
    <property type="nucleotide sequence ID" value="NZ_BAAAGK010000018.1"/>
</dbReference>
<accession>A0ABW2STZ1</accession>
<dbReference type="EMBL" id="JBHTEE010000001">
    <property type="protein sequence ID" value="MFC7599684.1"/>
    <property type="molecule type" value="Genomic_DNA"/>
</dbReference>
<comment type="pathway">
    <text evidence="3">Metabolic intermediate biosynthesis; chorismate biosynthesis; chorismate from D-erythrose 4-phosphate and phosphoenolpyruvate: step 1/7.</text>
</comment>
<keyword evidence="3" id="KW-0028">Amino-acid biosynthesis</keyword>
<dbReference type="Proteomes" id="UP001596514">
    <property type="component" value="Unassembled WGS sequence"/>
</dbReference>
<dbReference type="PANTHER" id="PTHR21337:SF0">
    <property type="entry name" value="PHOSPHO-2-DEHYDRO-3-DEOXYHEPTONATE ALDOLASE"/>
    <property type="match status" value="1"/>
</dbReference>
<evidence type="ECO:0000256" key="3">
    <source>
        <dbReference type="RuleBase" id="RU363071"/>
    </source>
</evidence>
<reference evidence="5" key="1">
    <citation type="journal article" date="2019" name="Int. J. Syst. Evol. Microbiol.">
        <title>The Global Catalogue of Microorganisms (GCM) 10K type strain sequencing project: providing services to taxonomists for standard genome sequencing and annotation.</title>
        <authorList>
            <consortium name="The Broad Institute Genomics Platform"/>
            <consortium name="The Broad Institute Genome Sequencing Center for Infectious Disease"/>
            <person name="Wu L."/>
            <person name="Ma J."/>
        </authorList>
    </citation>
    <scope>NUCLEOTIDE SEQUENCE [LARGE SCALE GENOMIC DNA]</scope>
    <source>
        <strain evidence="5">JCM 10083</strain>
    </source>
</reference>
<comment type="catalytic activity">
    <reaction evidence="3">
        <text>D-erythrose 4-phosphate + phosphoenolpyruvate + H2O = 7-phospho-2-dehydro-3-deoxy-D-arabino-heptonate + phosphate</text>
        <dbReference type="Rhea" id="RHEA:14717"/>
        <dbReference type="ChEBI" id="CHEBI:15377"/>
        <dbReference type="ChEBI" id="CHEBI:16897"/>
        <dbReference type="ChEBI" id="CHEBI:43474"/>
        <dbReference type="ChEBI" id="CHEBI:58394"/>
        <dbReference type="ChEBI" id="CHEBI:58702"/>
        <dbReference type="EC" id="2.5.1.54"/>
    </reaction>
</comment>
<dbReference type="InterPro" id="IPR013785">
    <property type="entry name" value="Aldolase_TIM"/>
</dbReference>
<keyword evidence="5" id="KW-1185">Reference proteome</keyword>
<evidence type="ECO:0000313" key="5">
    <source>
        <dbReference type="Proteomes" id="UP001596514"/>
    </source>
</evidence>
<comment type="similarity">
    <text evidence="1 3">Belongs to the class-II DAHP synthase family.</text>
</comment>
<dbReference type="EC" id="2.5.1.54" evidence="3"/>
<evidence type="ECO:0000256" key="1">
    <source>
        <dbReference type="ARBA" id="ARBA00008911"/>
    </source>
</evidence>
<dbReference type="GO" id="GO:0003849">
    <property type="term" value="F:3-deoxy-7-phosphoheptulonate synthase activity"/>
    <property type="evidence" value="ECO:0007669"/>
    <property type="project" value="UniProtKB-EC"/>
</dbReference>
<keyword evidence="3" id="KW-0057">Aromatic amino acid biosynthesis</keyword>
<dbReference type="Gene3D" id="3.20.20.70">
    <property type="entry name" value="Aldolase class I"/>
    <property type="match status" value="1"/>
</dbReference>
<keyword evidence="2 3" id="KW-0808">Transferase</keyword>
<protein>
    <recommendedName>
        <fullName evidence="3">Phospho-2-dehydro-3-deoxyheptonate aldolase</fullName>
        <ecNumber evidence="3">2.5.1.54</ecNumber>
    </recommendedName>
</protein>
<dbReference type="Pfam" id="PF01474">
    <property type="entry name" value="DAHP_synth_2"/>
    <property type="match status" value="2"/>
</dbReference>
<sequence length="393" mass="42870">MEIGDLVMPDIRLSTALQQPEWSDVSQVQRVGEALASRPSLVRAEDVRGLRALLADVAAGGALVLQAGDCAEDPEECTREHVTRKCATLDVLAGALKMVTHKPVLRVGRIGGQFAKPRSNPTEQVGDVTLPVFRGHLVNGPEPTPESRRPDPLRILTGYMAASDIMEHLGWRGSYRRPEIDPPVWTSHEVLLLDYEVPMLRRDAAGTLILGSTHWPWIGERTRQVDGSHVAMLAEVANPVSCKVGPKMTQDELLALCERLDPEREPGRLTLIARMGAELVAHRLPSLVEAVRAAGHPVIWLCDPMHANTVVTPDGRKTRVVGTLMREVRDFVGAVEAAGAVAGGLHLETTPDDVTECVTDEADFGRVGERYTSFCDPRLTLWQAVSVISAWGD</sequence>
<evidence type="ECO:0000313" key="4">
    <source>
        <dbReference type="EMBL" id="MFC7599684.1"/>
    </source>
</evidence>
<gene>
    <name evidence="4" type="ORF">ACFQVD_06130</name>
</gene>
<name>A0ABW2STZ1_9ACTN</name>
<comment type="caution">
    <text evidence="4">The sequence shown here is derived from an EMBL/GenBank/DDBJ whole genome shotgun (WGS) entry which is preliminary data.</text>
</comment>
<organism evidence="4 5">
    <name type="scientific">Streptosporangium amethystogenes subsp. fukuiense</name>
    <dbReference type="NCBI Taxonomy" id="698418"/>
    <lineage>
        <taxon>Bacteria</taxon>
        <taxon>Bacillati</taxon>
        <taxon>Actinomycetota</taxon>
        <taxon>Actinomycetes</taxon>
        <taxon>Streptosporangiales</taxon>
        <taxon>Streptosporangiaceae</taxon>
        <taxon>Streptosporangium</taxon>
    </lineage>
</organism>